<dbReference type="InterPro" id="IPR050325">
    <property type="entry name" value="Prot/Nucl_acid_deglycase"/>
</dbReference>
<dbReference type="CDD" id="cd03141">
    <property type="entry name" value="GATase1_Hsp31_like"/>
    <property type="match status" value="1"/>
</dbReference>
<keyword evidence="1" id="KW-0346">Stress response</keyword>
<dbReference type="Gene3D" id="3.40.50.880">
    <property type="match status" value="1"/>
</dbReference>
<proteinExistence type="inferred from homology"/>
<organism evidence="5 6">
    <name type="scientific">Catellicoccus marimammalium M35/04/3</name>
    <dbReference type="NCBI Taxonomy" id="1234409"/>
    <lineage>
        <taxon>Bacteria</taxon>
        <taxon>Bacillati</taxon>
        <taxon>Bacillota</taxon>
        <taxon>Bacilli</taxon>
        <taxon>Lactobacillales</taxon>
        <taxon>Enterococcaceae</taxon>
        <taxon>Catellicoccus</taxon>
    </lineage>
</organism>
<comment type="caution">
    <text evidence="5">The sequence shown here is derived from an EMBL/GenBank/DDBJ whole genome shotgun (WGS) entry which is preliminary data.</text>
</comment>
<dbReference type="RefSeq" id="WP_009490584.1">
    <property type="nucleotide sequence ID" value="NZ_AMYT01000019.1"/>
</dbReference>
<protein>
    <submittedName>
        <fullName evidence="5">ThiJ/PfpI family protein</fullName>
    </submittedName>
</protein>
<evidence type="ECO:0000256" key="1">
    <source>
        <dbReference type="ARBA" id="ARBA00023016"/>
    </source>
</evidence>
<dbReference type="GO" id="GO:0005737">
    <property type="term" value="C:cytoplasm"/>
    <property type="evidence" value="ECO:0007669"/>
    <property type="project" value="TreeGrafter"/>
</dbReference>
<dbReference type="InterPro" id="IPR002818">
    <property type="entry name" value="DJ-1/PfpI"/>
</dbReference>
<dbReference type="Pfam" id="PF01965">
    <property type="entry name" value="DJ-1_PfpI"/>
    <property type="match status" value="1"/>
</dbReference>
<dbReference type="PANTHER" id="PTHR48094:SF11">
    <property type="entry name" value="GLUTATHIONE-INDEPENDENT GLYOXALASE HSP31-RELATED"/>
    <property type="match status" value="1"/>
</dbReference>
<dbReference type="GO" id="GO:0019243">
    <property type="term" value="P:methylglyoxal catabolic process to D-lactate via S-lactoyl-glutathione"/>
    <property type="evidence" value="ECO:0007669"/>
    <property type="project" value="TreeGrafter"/>
</dbReference>
<dbReference type="Proteomes" id="UP000016057">
    <property type="component" value="Unassembled WGS sequence"/>
</dbReference>
<dbReference type="eggNOG" id="COG0693">
    <property type="taxonomic scope" value="Bacteria"/>
</dbReference>
<evidence type="ECO:0000256" key="3">
    <source>
        <dbReference type="ARBA" id="ARBA00038493"/>
    </source>
</evidence>
<gene>
    <name evidence="5" type="ORF">C683_0904</name>
</gene>
<accession>K8ZNG5</accession>
<dbReference type="AlphaFoldDB" id="K8ZNG5"/>
<dbReference type="SUPFAM" id="SSF52317">
    <property type="entry name" value="Class I glutamine amidotransferase-like"/>
    <property type="match status" value="1"/>
</dbReference>
<keyword evidence="2" id="KW-0456">Lyase</keyword>
<dbReference type="STRING" id="1234409.C683_0904"/>
<name>K8ZNG5_9ENTE</name>
<dbReference type="OrthoDB" id="9792284at2"/>
<dbReference type="InterPro" id="IPR029062">
    <property type="entry name" value="Class_I_gatase-like"/>
</dbReference>
<dbReference type="PANTHER" id="PTHR48094">
    <property type="entry name" value="PROTEIN/NUCLEIC ACID DEGLYCASE DJ-1-RELATED"/>
    <property type="match status" value="1"/>
</dbReference>
<sequence length="230" mass="25410">MKKMLVVVTNIAKYQGVDIDRATGLWLGEAVHFVHAVEEKGYQVDFVSPKGGYTPIDPHSLTADMMTPLDWKYYQNQSFMNRLGNTLSVDVIDASDYDVIYYTGGHGVIWDFPENEALQQIAMDIYHQGGIISSVCHGAAGILNLKEGDGSYFIADKMVTGFSNSEEKEVQLDRLVPYLTEDELVKRGAHYEQAGNWLPFAIADGRLVTGQNPASGAVVAEKVMAILENK</sequence>
<dbReference type="EMBL" id="AMYT01000019">
    <property type="protein sequence ID" value="EKU27126.1"/>
    <property type="molecule type" value="Genomic_DNA"/>
</dbReference>
<dbReference type="GO" id="GO:0019172">
    <property type="term" value="F:glyoxalase III activity"/>
    <property type="evidence" value="ECO:0007669"/>
    <property type="project" value="TreeGrafter"/>
</dbReference>
<evidence type="ECO:0000313" key="5">
    <source>
        <dbReference type="EMBL" id="EKU27126.1"/>
    </source>
</evidence>
<reference evidence="5 6" key="1">
    <citation type="journal article" date="2013" name="Genome Announc.">
        <title>Draft Genome Sequence of Catellicoccus marimammalium, a Novel Species Commonly Found in Gull Feces.</title>
        <authorList>
            <person name="Weigand M.R."/>
            <person name="Ryu H."/>
            <person name="Bozcek L."/>
            <person name="Konstantinidis K.T."/>
            <person name="Santo Domingo J.W."/>
        </authorList>
    </citation>
    <scope>NUCLEOTIDE SEQUENCE [LARGE SCALE GENOMIC DNA]</scope>
    <source>
        <strain evidence="5 6">M35/04/3</strain>
    </source>
</reference>
<feature type="domain" description="DJ-1/PfpI" evidence="4">
    <location>
        <begin position="29"/>
        <end position="223"/>
    </location>
</feature>
<comment type="similarity">
    <text evidence="3">Belongs to the peptidase C56 family. HSP31-like subfamily.</text>
</comment>
<evidence type="ECO:0000313" key="6">
    <source>
        <dbReference type="Proteomes" id="UP000016057"/>
    </source>
</evidence>
<evidence type="ECO:0000259" key="4">
    <source>
        <dbReference type="Pfam" id="PF01965"/>
    </source>
</evidence>
<keyword evidence="6" id="KW-1185">Reference proteome</keyword>
<evidence type="ECO:0000256" key="2">
    <source>
        <dbReference type="ARBA" id="ARBA00023239"/>
    </source>
</evidence>
<dbReference type="PATRIC" id="fig|1234409.3.peg.854"/>